<feature type="transmembrane region" description="Helical" evidence="1">
    <location>
        <begin position="12"/>
        <end position="45"/>
    </location>
</feature>
<reference evidence="2 3" key="1">
    <citation type="submission" date="2018-11" db="EMBL/GenBank/DDBJ databases">
        <title>Taxonoimc description of Halomarina strain SPP-AMP-1.</title>
        <authorList>
            <person name="Pal Y."/>
            <person name="Srinivasana K."/>
            <person name="Verma A."/>
            <person name="Kumar P."/>
        </authorList>
    </citation>
    <scope>NUCLEOTIDE SEQUENCE [LARGE SCALE GENOMIC DNA]</scope>
    <source>
        <strain evidence="2 3">SPP-AMP-1</strain>
    </source>
</reference>
<evidence type="ECO:0000256" key="1">
    <source>
        <dbReference type="SAM" id="Phobius"/>
    </source>
</evidence>
<dbReference type="EMBL" id="RRCH01000012">
    <property type="protein sequence ID" value="RRJ31812.1"/>
    <property type="molecule type" value="Genomic_DNA"/>
</dbReference>
<keyword evidence="1" id="KW-1133">Transmembrane helix</keyword>
<accession>A0A3P3RE85</accession>
<keyword evidence="1" id="KW-0472">Membrane</keyword>
<sequence>MTRYSTRSVGVGVVVGVAVGVVVGVGVGVAVGVGVTVVCGVSVLGVEVLFKTPPSGIPDPMMTTIVPIRKIPPTPNSNHCCQLLEF</sequence>
<name>A0A3P3RE85_9EURY</name>
<dbReference type="Proteomes" id="UP000282322">
    <property type="component" value="Unassembled WGS sequence"/>
</dbReference>
<comment type="caution">
    <text evidence="2">The sequence shown here is derived from an EMBL/GenBank/DDBJ whole genome shotgun (WGS) entry which is preliminary data.</text>
</comment>
<proteinExistence type="predicted"/>
<evidence type="ECO:0000313" key="2">
    <source>
        <dbReference type="EMBL" id="RRJ31812.1"/>
    </source>
</evidence>
<keyword evidence="1" id="KW-0812">Transmembrane</keyword>
<gene>
    <name evidence="2" type="ORF">EIK79_05985</name>
</gene>
<protein>
    <submittedName>
        <fullName evidence="2">Uncharacterized protein</fullName>
    </submittedName>
</protein>
<keyword evidence="3" id="KW-1185">Reference proteome</keyword>
<organism evidence="2 3">
    <name type="scientific">Halocatena pleomorpha</name>
    <dbReference type="NCBI Taxonomy" id="1785090"/>
    <lineage>
        <taxon>Archaea</taxon>
        <taxon>Methanobacteriati</taxon>
        <taxon>Methanobacteriota</taxon>
        <taxon>Stenosarchaea group</taxon>
        <taxon>Halobacteria</taxon>
        <taxon>Halobacteriales</taxon>
        <taxon>Natronomonadaceae</taxon>
        <taxon>Halocatena</taxon>
    </lineage>
</organism>
<dbReference type="AlphaFoldDB" id="A0A3P3RE85"/>
<evidence type="ECO:0000313" key="3">
    <source>
        <dbReference type="Proteomes" id="UP000282322"/>
    </source>
</evidence>